<dbReference type="Pfam" id="PF01227">
    <property type="entry name" value="GTP_cyclohydroI"/>
    <property type="match status" value="1"/>
</dbReference>
<dbReference type="InterPro" id="IPR043134">
    <property type="entry name" value="GTP-CH-I_N"/>
</dbReference>
<dbReference type="NCBIfam" id="NF006826">
    <property type="entry name" value="PRK09347.1-3"/>
    <property type="match status" value="1"/>
</dbReference>
<dbReference type="UniPathway" id="UPA00848">
    <property type="reaction ID" value="UER00151"/>
</dbReference>
<dbReference type="EC" id="3.5.4.16" evidence="5"/>
<feature type="binding site" evidence="5">
    <location>
        <position position="99"/>
    </location>
    <ligand>
        <name>Zn(2+)</name>
        <dbReference type="ChEBI" id="CHEBI:29105"/>
    </ligand>
</feature>
<evidence type="ECO:0000313" key="8">
    <source>
        <dbReference type="Proteomes" id="UP000309676"/>
    </source>
</evidence>
<gene>
    <name evidence="5 7" type="primary">folE</name>
    <name evidence="7" type="ORF">FE782_27940</name>
</gene>
<protein>
    <recommendedName>
        <fullName evidence="5">GTP cyclohydrolase 1</fullName>
        <ecNumber evidence="5">3.5.4.16</ecNumber>
    </recommendedName>
    <alternativeName>
        <fullName evidence="5">GTP cyclohydrolase I</fullName>
        <shortName evidence="5">GTP-CH-I</shortName>
    </alternativeName>
</protein>
<dbReference type="RefSeq" id="WP_138197648.1">
    <property type="nucleotide sequence ID" value="NZ_VCIW01000026.1"/>
</dbReference>
<dbReference type="InterPro" id="IPR020602">
    <property type="entry name" value="GTP_CycHdrlase_I_dom"/>
</dbReference>
<name>A0A5R9G8A4_9BACL</name>
<dbReference type="HAMAP" id="MF_00223">
    <property type="entry name" value="FolE"/>
    <property type="match status" value="1"/>
</dbReference>
<dbReference type="OrthoDB" id="9801207at2"/>
<reference evidence="7 8" key="1">
    <citation type="submission" date="2019-05" db="EMBL/GenBank/DDBJ databases">
        <authorList>
            <person name="Narsing Rao M.P."/>
            <person name="Li W.J."/>
        </authorList>
    </citation>
    <scope>NUCLEOTIDE SEQUENCE [LARGE SCALE GENOMIC DNA]</scope>
    <source>
        <strain evidence="7 8">SYSU_K30003</strain>
    </source>
</reference>
<comment type="caution">
    <text evidence="7">The sequence shown here is derived from an EMBL/GenBank/DDBJ whole genome shotgun (WGS) entry which is preliminary data.</text>
</comment>
<evidence type="ECO:0000256" key="1">
    <source>
        <dbReference type="ARBA" id="ARBA00001052"/>
    </source>
</evidence>
<keyword evidence="4 5" id="KW-0378">Hydrolase</keyword>
<dbReference type="GO" id="GO:0003934">
    <property type="term" value="F:GTP cyclohydrolase I activity"/>
    <property type="evidence" value="ECO:0007669"/>
    <property type="project" value="UniProtKB-UniRule"/>
</dbReference>
<feature type="binding site" evidence="5">
    <location>
        <position position="170"/>
    </location>
    <ligand>
        <name>Zn(2+)</name>
        <dbReference type="ChEBI" id="CHEBI:29105"/>
    </ligand>
</feature>
<feature type="binding site" evidence="5">
    <location>
        <position position="102"/>
    </location>
    <ligand>
        <name>Zn(2+)</name>
        <dbReference type="ChEBI" id="CHEBI:29105"/>
    </ligand>
</feature>
<dbReference type="GO" id="GO:0005737">
    <property type="term" value="C:cytoplasm"/>
    <property type="evidence" value="ECO:0007669"/>
    <property type="project" value="TreeGrafter"/>
</dbReference>
<keyword evidence="5" id="KW-0342">GTP-binding</keyword>
<dbReference type="PANTHER" id="PTHR11109:SF7">
    <property type="entry name" value="GTP CYCLOHYDROLASE 1"/>
    <property type="match status" value="1"/>
</dbReference>
<dbReference type="Gene3D" id="3.30.1130.10">
    <property type="match status" value="1"/>
</dbReference>
<keyword evidence="3 5" id="KW-0554">One-carbon metabolism</keyword>
<dbReference type="NCBIfam" id="NF006825">
    <property type="entry name" value="PRK09347.1-2"/>
    <property type="match status" value="1"/>
</dbReference>
<dbReference type="InterPro" id="IPR043133">
    <property type="entry name" value="GTP-CH-I_C/QueF"/>
</dbReference>
<evidence type="ECO:0000256" key="5">
    <source>
        <dbReference type="HAMAP-Rule" id="MF_00223"/>
    </source>
</evidence>
<dbReference type="PROSITE" id="PS00859">
    <property type="entry name" value="GTP_CYCLOHYDROL_1_1"/>
    <property type="match status" value="1"/>
</dbReference>
<dbReference type="Gene3D" id="1.10.286.10">
    <property type="match status" value="1"/>
</dbReference>
<evidence type="ECO:0000259" key="6">
    <source>
        <dbReference type="Pfam" id="PF01227"/>
    </source>
</evidence>
<evidence type="ECO:0000256" key="3">
    <source>
        <dbReference type="ARBA" id="ARBA00022563"/>
    </source>
</evidence>
<proteinExistence type="inferred from homology"/>
<keyword evidence="5" id="KW-0862">Zinc</keyword>
<dbReference type="AlphaFoldDB" id="A0A5R9G8A4"/>
<dbReference type="GO" id="GO:0008270">
    <property type="term" value="F:zinc ion binding"/>
    <property type="evidence" value="ECO:0007669"/>
    <property type="project" value="UniProtKB-UniRule"/>
</dbReference>
<evidence type="ECO:0000256" key="4">
    <source>
        <dbReference type="ARBA" id="ARBA00022801"/>
    </source>
</evidence>
<comment type="similarity">
    <text evidence="5">Belongs to the GTP cyclohydrolase I family.</text>
</comment>
<keyword evidence="5" id="KW-0479">Metal-binding</keyword>
<organism evidence="7 8">
    <name type="scientific">Paenibacillus antri</name>
    <dbReference type="NCBI Taxonomy" id="2582848"/>
    <lineage>
        <taxon>Bacteria</taxon>
        <taxon>Bacillati</taxon>
        <taxon>Bacillota</taxon>
        <taxon>Bacilli</taxon>
        <taxon>Bacillales</taxon>
        <taxon>Paenibacillaceae</taxon>
        <taxon>Paenibacillus</taxon>
    </lineage>
</organism>
<keyword evidence="5" id="KW-0547">Nucleotide-binding</keyword>
<dbReference type="PANTHER" id="PTHR11109">
    <property type="entry name" value="GTP CYCLOHYDROLASE I"/>
    <property type="match status" value="1"/>
</dbReference>
<comment type="pathway">
    <text evidence="2 5">Cofactor biosynthesis; 7,8-dihydroneopterin triphosphate biosynthesis; 7,8-dihydroneopterin triphosphate from GTP: step 1/1.</text>
</comment>
<dbReference type="GO" id="GO:0005525">
    <property type="term" value="F:GTP binding"/>
    <property type="evidence" value="ECO:0007669"/>
    <property type="project" value="UniProtKB-KW"/>
</dbReference>
<dbReference type="GO" id="GO:0006730">
    <property type="term" value="P:one-carbon metabolic process"/>
    <property type="evidence" value="ECO:0007669"/>
    <property type="project" value="UniProtKB-UniRule"/>
</dbReference>
<dbReference type="InterPro" id="IPR001474">
    <property type="entry name" value="GTP_CycHdrlase_I"/>
</dbReference>
<dbReference type="PROSITE" id="PS00860">
    <property type="entry name" value="GTP_CYCLOHYDROL_1_2"/>
    <property type="match status" value="1"/>
</dbReference>
<comment type="subunit">
    <text evidence="5">Homopolymer.</text>
</comment>
<dbReference type="GO" id="GO:0046654">
    <property type="term" value="P:tetrahydrofolate biosynthetic process"/>
    <property type="evidence" value="ECO:0007669"/>
    <property type="project" value="UniProtKB-UniRule"/>
</dbReference>
<dbReference type="EMBL" id="VCIW01000026">
    <property type="protein sequence ID" value="TLS48973.1"/>
    <property type="molecule type" value="Genomic_DNA"/>
</dbReference>
<sequence>MGANPFEPTNPNADVKHYINSRANENAELIEGHIREILRLIGEDPDREGLVETPKRVRKMYEEIFAGYEVDPREVLGVTFDERHEELVVVKNIVYYSQCEHHMAPFFGEVHIGYIPSGRIAGLSKFARLVEAVARRLQVQERITSQIADIFEEVLQPHGTMVVVEGEHLCMCARGVKKPGAKTVTSAVRGRFRTDAALRAEFLSLIR</sequence>
<evidence type="ECO:0000313" key="7">
    <source>
        <dbReference type="EMBL" id="TLS48973.1"/>
    </source>
</evidence>
<dbReference type="SUPFAM" id="SSF55620">
    <property type="entry name" value="Tetrahydrobiopterin biosynthesis enzymes-like"/>
    <property type="match status" value="1"/>
</dbReference>
<dbReference type="InterPro" id="IPR018234">
    <property type="entry name" value="GTP_CycHdrlase_I_CS"/>
</dbReference>
<comment type="catalytic activity">
    <reaction evidence="1 5">
        <text>GTP + H2O = 7,8-dihydroneopterin 3'-triphosphate + formate + H(+)</text>
        <dbReference type="Rhea" id="RHEA:17473"/>
        <dbReference type="ChEBI" id="CHEBI:15377"/>
        <dbReference type="ChEBI" id="CHEBI:15378"/>
        <dbReference type="ChEBI" id="CHEBI:15740"/>
        <dbReference type="ChEBI" id="CHEBI:37565"/>
        <dbReference type="ChEBI" id="CHEBI:58462"/>
        <dbReference type="EC" id="3.5.4.16"/>
    </reaction>
</comment>
<evidence type="ECO:0000256" key="2">
    <source>
        <dbReference type="ARBA" id="ARBA00005080"/>
    </source>
</evidence>
<dbReference type="Proteomes" id="UP000309676">
    <property type="component" value="Unassembled WGS sequence"/>
</dbReference>
<dbReference type="FunFam" id="3.30.1130.10:FF:000001">
    <property type="entry name" value="GTP cyclohydrolase 1"/>
    <property type="match status" value="1"/>
</dbReference>
<feature type="domain" description="GTP cyclohydrolase I" evidence="6">
    <location>
        <begin position="30"/>
        <end position="207"/>
    </location>
</feature>
<dbReference type="FunFam" id="1.10.286.10:FF:000001">
    <property type="entry name" value="GTP cyclohydrolase 1"/>
    <property type="match status" value="1"/>
</dbReference>
<dbReference type="NCBIfam" id="TIGR00063">
    <property type="entry name" value="folE"/>
    <property type="match status" value="1"/>
</dbReference>
<dbReference type="GO" id="GO:0006729">
    <property type="term" value="P:tetrahydrobiopterin biosynthetic process"/>
    <property type="evidence" value="ECO:0007669"/>
    <property type="project" value="TreeGrafter"/>
</dbReference>
<accession>A0A5R9G8A4</accession>
<keyword evidence="8" id="KW-1185">Reference proteome</keyword>